<keyword evidence="2" id="KW-1185">Reference proteome</keyword>
<dbReference type="Proteomes" id="UP000308600">
    <property type="component" value="Unassembled WGS sequence"/>
</dbReference>
<gene>
    <name evidence="1" type="ORF">BDN72DRAFT_147827</name>
</gene>
<proteinExistence type="predicted"/>
<protein>
    <submittedName>
        <fullName evidence="1">Uncharacterized protein</fullName>
    </submittedName>
</protein>
<evidence type="ECO:0000313" key="1">
    <source>
        <dbReference type="EMBL" id="TFK66404.1"/>
    </source>
</evidence>
<accession>A0ACD3AM36</accession>
<dbReference type="EMBL" id="ML208406">
    <property type="protein sequence ID" value="TFK66404.1"/>
    <property type="molecule type" value="Genomic_DNA"/>
</dbReference>
<evidence type="ECO:0000313" key="2">
    <source>
        <dbReference type="Proteomes" id="UP000308600"/>
    </source>
</evidence>
<sequence length="254" mass="29164">MHYTLSHMKQENSGCATRTTRSETGGSPKSQLSCLSKYPASDSATLLKPKLRRKEVWKGWQNCRHRHDFEQLKRHVETKIARQEFPIMCPECVRWPKSKNPSYITLAHLNTLAIWHTEELAFKLAMQRTCQKIPCSKCKQIDLCTSCRPSGLLRQGILLPGNGNTMGQFPSPSEEAYCPGCTQQVRRKYDYPHIIPCHTRDCLSLICSECMDYANDENAIIHHILNDHSNVVADKMRPMPVKTKPPSRWWQRAG</sequence>
<reference evidence="1 2" key="1">
    <citation type="journal article" date="2019" name="Nat. Ecol. Evol.">
        <title>Megaphylogeny resolves global patterns of mushroom evolution.</title>
        <authorList>
            <person name="Varga T."/>
            <person name="Krizsan K."/>
            <person name="Foldi C."/>
            <person name="Dima B."/>
            <person name="Sanchez-Garcia M."/>
            <person name="Sanchez-Ramirez S."/>
            <person name="Szollosi G.J."/>
            <person name="Szarkandi J.G."/>
            <person name="Papp V."/>
            <person name="Albert L."/>
            <person name="Andreopoulos W."/>
            <person name="Angelini C."/>
            <person name="Antonin V."/>
            <person name="Barry K.W."/>
            <person name="Bougher N.L."/>
            <person name="Buchanan P."/>
            <person name="Buyck B."/>
            <person name="Bense V."/>
            <person name="Catcheside P."/>
            <person name="Chovatia M."/>
            <person name="Cooper J."/>
            <person name="Damon W."/>
            <person name="Desjardin D."/>
            <person name="Finy P."/>
            <person name="Geml J."/>
            <person name="Haridas S."/>
            <person name="Hughes K."/>
            <person name="Justo A."/>
            <person name="Karasinski D."/>
            <person name="Kautmanova I."/>
            <person name="Kiss B."/>
            <person name="Kocsube S."/>
            <person name="Kotiranta H."/>
            <person name="LaButti K.M."/>
            <person name="Lechner B.E."/>
            <person name="Liimatainen K."/>
            <person name="Lipzen A."/>
            <person name="Lukacs Z."/>
            <person name="Mihaltcheva S."/>
            <person name="Morgado L.N."/>
            <person name="Niskanen T."/>
            <person name="Noordeloos M.E."/>
            <person name="Ohm R.A."/>
            <person name="Ortiz-Santana B."/>
            <person name="Ovrebo C."/>
            <person name="Racz N."/>
            <person name="Riley R."/>
            <person name="Savchenko A."/>
            <person name="Shiryaev A."/>
            <person name="Soop K."/>
            <person name="Spirin V."/>
            <person name="Szebenyi C."/>
            <person name="Tomsovsky M."/>
            <person name="Tulloss R.E."/>
            <person name="Uehling J."/>
            <person name="Grigoriev I.V."/>
            <person name="Vagvolgyi C."/>
            <person name="Papp T."/>
            <person name="Martin F.M."/>
            <person name="Miettinen O."/>
            <person name="Hibbett D.S."/>
            <person name="Nagy L.G."/>
        </authorList>
    </citation>
    <scope>NUCLEOTIDE SEQUENCE [LARGE SCALE GENOMIC DNA]</scope>
    <source>
        <strain evidence="1 2">NL-1719</strain>
    </source>
</reference>
<organism evidence="1 2">
    <name type="scientific">Pluteus cervinus</name>
    <dbReference type="NCBI Taxonomy" id="181527"/>
    <lineage>
        <taxon>Eukaryota</taxon>
        <taxon>Fungi</taxon>
        <taxon>Dikarya</taxon>
        <taxon>Basidiomycota</taxon>
        <taxon>Agaricomycotina</taxon>
        <taxon>Agaricomycetes</taxon>
        <taxon>Agaricomycetidae</taxon>
        <taxon>Agaricales</taxon>
        <taxon>Pluteineae</taxon>
        <taxon>Pluteaceae</taxon>
        <taxon>Pluteus</taxon>
    </lineage>
</organism>
<name>A0ACD3AM36_9AGAR</name>